<feature type="region of interest" description="Disordered" evidence="1">
    <location>
        <begin position="1"/>
        <end position="23"/>
    </location>
</feature>
<accession>A0ABP0M3E5</accession>
<evidence type="ECO:0000256" key="1">
    <source>
        <dbReference type="SAM" id="MobiDB-lite"/>
    </source>
</evidence>
<evidence type="ECO:0000313" key="3">
    <source>
        <dbReference type="Proteomes" id="UP001642464"/>
    </source>
</evidence>
<feature type="non-terminal residue" evidence="2">
    <location>
        <position position="440"/>
    </location>
</feature>
<feature type="region of interest" description="Disordered" evidence="1">
    <location>
        <begin position="165"/>
        <end position="191"/>
    </location>
</feature>
<name>A0ABP0M3E5_9DINO</name>
<feature type="region of interest" description="Disordered" evidence="1">
    <location>
        <begin position="119"/>
        <end position="152"/>
    </location>
</feature>
<comment type="caution">
    <text evidence="2">The sequence shown here is derived from an EMBL/GenBank/DDBJ whole genome shotgun (WGS) entry which is preliminary data.</text>
</comment>
<protein>
    <submittedName>
        <fullName evidence="2">Uncharacterized protein</fullName>
    </submittedName>
</protein>
<dbReference type="EMBL" id="CAXAMM010019558">
    <property type="protein sequence ID" value="CAK9045990.1"/>
    <property type="molecule type" value="Genomic_DNA"/>
</dbReference>
<proteinExistence type="predicted"/>
<feature type="compositionally biased region" description="Acidic residues" evidence="1">
    <location>
        <begin position="121"/>
        <end position="130"/>
    </location>
</feature>
<dbReference type="Proteomes" id="UP001642464">
    <property type="component" value="Unassembled WGS sequence"/>
</dbReference>
<evidence type="ECO:0000313" key="2">
    <source>
        <dbReference type="EMBL" id="CAK9045990.1"/>
    </source>
</evidence>
<gene>
    <name evidence="2" type="ORF">SCF082_LOCUS25960</name>
</gene>
<organism evidence="2 3">
    <name type="scientific">Durusdinium trenchii</name>
    <dbReference type="NCBI Taxonomy" id="1381693"/>
    <lineage>
        <taxon>Eukaryota</taxon>
        <taxon>Sar</taxon>
        <taxon>Alveolata</taxon>
        <taxon>Dinophyceae</taxon>
        <taxon>Suessiales</taxon>
        <taxon>Symbiodiniaceae</taxon>
        <taxon>Durusdinium</taxon>
    </lineage>
</organism>
<reference evidence="2 3" key="1">
    <citation type="submission" date="2024-02" db="EMBL/GenBank/DDBJ databases">
        <authorList>
            <person name="Chen Y."/>
            <person name="Shah S."/>
            <person name="Dougan E. K."/>
            <person name="Thang M."/>
            <person name="Chan C."/>
        </authorList>
    </citation>
    <scope>NUCLEOTIDE SEQUENCE [LARGE SCALE GENOMIC DNA]</scope>
</reference>
<feature type="compositionally biased region" description="Basic and acidic residues" evidence="1">
    <location>
        <begin position="131"/>
        <end position="147"/>
    </location>
</feature>
<keyword evidence="3" id="KW-1185">Reference proteome</keyword>
<sequence>MPRKPKEGPRWTAARPSGEQEQELLDADEDVLGSVFNRQRPEFYNPSWCLTPLRSTPMGDQDGAQAEDLLPGGGILRLPDPSEAAANLLAQAGFSLMAPFEEPEEGSGVLPALTIQVPESPLEEIQEADEASDHRADTGPIEREAEPQRPPAMRADAFLDAVREAERRLQQPKQGPGTRREEDVASTMSGEDLTGAVLPKVAAVEEVEPEDPLDEVVAQALMETMQQEKTVAEKKQKLEAKSSQDRLRAVQRGVRSYQKLQHFNRAMWAETFGYAKEELRFRDFWEAEEKRIHEAIAKWPLNPSRIPEVQRPEELQDLVMRVFGIGDADDPDQAIPGEPSAVPPGRRKARWKGALPVIGTFSKGGVEFFYIDLSRGPFCIFPERAVVMEVWRDQHLVQVTAALVSNDWKKPHAGAYGRLAPLATPGTSGCGTAPCVGDGA</sequence>
<feature type="region of interest" description="Disordered" evidence="1">
    <location>
        <begin position="54"/>
        <end position="73"/>
    </location>
</feature>